<sequence>MKIRSKLLTTLLLLLCFLGSGIWLIERYVVIPKVESLEVTGLEAELERARKAIRRELEHIHKWAIDWGLWDETYRYVQDDNPDFIRESLAEGTLDELSMDFLLIVHADAHVFLRTTDRMKPLQQALKASLLDDSTTDVLINNGSGLITLHGMTLMVAASPVVRTDGSGPALGTLYFGRMVDPMLVNTLEQVVSLDVSLVLDGHEPKPHQIQFPSEHDSVSQAWLPLVGTASHSLRIELRGGRPFLDQALASTYQLMGIIFVLGLFGTVATYFLLQHYLITPILNLQKAVLHFAHSHSLEAFDAYPHNDEVGALSQAFQEMASRLSADREIIINDRERLKHDSLTDPLTGLGNRRFLDHNIRHKQHWSANHFILVMYVDLDHFKRINDTYGHDVGDQILQEFAQLLRQCCREADLLVRTGGEEFLAVCELATIDHAAVIAERIRAQTEQHLFVGGTARLTCSIGLIVAPTGELGQLEYWERLFKVADMALYRAKHGGRNRWQGWQRVCPEQAEQNPLPISTEELQRALEQKILTPVDH</sequence>
<dbReference type="FunFam" id="3.30.70.270:FF:000001">
    <property type="entry name" value="Diguanylate cyclase domain protein"/>
    <property type="match status" value="1"/>
</dbReference>
<dbReference type="InterPro" id="IPR029787">
    <property type="entry name" value="Nucleotide_cyclase"/>
</dbReference>
<dbReference type="GO" id="GO:0052621">
    <property type="term" value="F:diguanylate cyclase activity"/>
    <property type="evidence" value="ECO:0007669"/>
    <property type="project" value="UniProtKB-EC"/>
</dbReference>
<dbReference type="PROSITE" id="PS50887">
    <property type="entry name" value="GGDEF"/>
    <property type="match status" value="1"/>
</dbReference>
<feature type="domain" description="GGDEF" evidence="6">
    <location>
        <begin position="370"/>
        <end position="505"/>
    </location>
</feature>
<reference evidence="7 8" key="1">
    <citation type="submission" date="2018-03" db="EMBL/GenBank/DDBJ databases">
        <title>Genomic Encyclopedia of Archaeal and Bacterial Type Strains, Phase II (KMG-II): from individual species to whole genera.</title>
        <authorList>
            <person name="Goeker M."/>
        </authorList>
    </citation>
    <scope>NUCLEOTIDE SEQUENCE [LARGE SCALE GENOMIC DNA]</scope>
    <source>
        <strain evidence="7 8">DSM 17586</strain>
    </source>
</reference>
<dbReference type="SUPFAM" id="SSF55073">
    <property type="entry name" value="Nucleotide cyclase"/>
    <property type="match status" value="1"/>
</dbReference>
<dbReference type="GO" id="GO:0043709">
    <property type="term" value="P:cell adhesion involved in single-species biofilm formation"/>
    <property type="evidence" value="ECO:0007669"/>
    <property type="project" value="TreeGrafter"/>
</dbReference>
<feature type="domain" description="HAMP" evidence="5">
    <location>
        <begin position="276"/>
        <end position="329"/>
    </location>
</feature>
<keyword evidence="4" id="KW-0472">Membrane</keyword>
<evidence type="ECO:0000256" key="1">
    <source>
        <dbReference type="ARBA" id="ARBA00001946"/>
    </source>
</evidence>
<dbReference type="Pfam" id="PF00990">
    <property type="entry name" value="GGDEF"/>
    <property type="match status" value="1"/>
</dbReference>
<evidence type="ECO:0000256" key="3">
    <source>
        <dbReference type="ARBA" id="ARBA00034247"/>
    </source>
</evidence>
<evidence type="ECO:0000259" key="6">
    <source>
        <dbReference type="PROSITE" id="PS50887"/>
    </source>
</evidence>
<evidence type="ECO:0000256" key="4">
    <source>
        <dbReference type="SAM" id="Phobius"/>
    </source>
</evidence>
<evidence type="ECO:0000256" key="2">
    <source>
        <dbReference type="ARBA" id="ARBA00012528"/>
    </source>
</evidence>
<organism evidence="7 8">
    <name type="scientific">Marinobacterium halophilum</name>
    <dbReference type="NCBI Taxonomy" id="267374"/>
    <lineage>
        <taxon>Bacteria</taxon>
        <taxon>Pseudomonadati</taxon>
        <taxon>Pseudomonadota</taxon>
        <taxon>Gammaproteobacteria</taxon>
        <taxon>Oceanospirillales</taxon>
        <taxon>Oceanospirillaceae</taxon>
        <taxon>Marinobacterium</taxon>
    </lineage>
</organism>
<protein>
    <recommendedName>
        <fullName evidence="2">diguanylate cyclase</fullName>
        <ecNumber evidence="2">2.7.7.65</ecNumber>
    </recommendedName>
</protein>
<dbReference type="PROSITE" id="PS50885">
    <property type="entry name" value="HAMP"/>
    <property type="match status" value="1"/>
</dbReference>
<dbReference type="CDD" id="cd06225">
    <property type="entry name" value="HAMP"/>
    <property type="match status" value="1"/>
</dbReference>
<gene>
    <name evidence="7" type="ORF">CLV44_11289</name>
</gene>
<dbReference type="InterPro" id="IPR050469">
    <property type="entry name" value="Diguanylate_Cyclase"/>
</dbReference>
<proteinExistence type="predicted"/>
<dbReference type="GO" id="GO:0005886">
    <property type="term" value="C:plasma membrane"/>
    <property type="evidence" value="ECO:0007669"/>
    <property type="project" value="TreeGrafter"/>
</dbReference>
<dbReference type="SMART" id="SM00267">
    <property type="entry name" value="GGDEF"/>
    <property type="match status" value="1"/>
</dbReference>
<evidence type="ECO:0000313" key="8">
    <source>
        <dbReference type="Proteomes" id="UP000242133"/>
    </source>
</evidence>
<dbReference type="EMBL" id="PYGI01000012">
    <property type="protein sequence ID" value="PSL13454.1"/>
    <property type="molecule type" value="Genomic_DNA"/>
</dbReference>
<comment type="catalytic activity">
    <reaction evidence="3">
        <text>2 GTP = 3',3'-c-di-GMP + 2 diphosphate</text>
        <dbReference type="Rhea" id="RHEA:24898"/>
        <dbReference type="ChEBI" id="CHEBI:33019"/>
        <dbReference type="ChEBI" id="CHEBI:37565"/>
        <dbReference type="ChEBI" id="CHEBI:58805"/>
        <dbReference type="EC" id="2.7.7.65"/>
    </reaction>
</comment>
<keyword evidence="8" id="KW-1185">Reference proteome</keyword>
<dbReference type="InterPro" id="IPR003660">
    <property type="entry name" value="HAMP_dom"/>
</dbReference>
<dbReference type="PANTHER" id="PTHR45138">
    <property type="entry name" value="REGULATORY COMPONENTS OF SENSORY TRANSDUCTION SYSTEM"/>
    <property type="match status" value="1"/>
</dbReference>
<dbReference type="InterPro" id="IPR043128">
    <property type="entry name" value="Rev_trsase/Diguanyl_cyclase"/>
</dbReference>
<dbReference type="Gene3D" id="3.30.70.270">
    <property type="match status" value="1"/>
</dbReference>
<dbReference type="RefSeq" id="WP_170069310.1">
    <property type="nucleotide sequence ID" value="NZ_PYGI01000012.1"/>
</dbReference>
<dbReference type="NCBIfam" id="TIGR00254">
    <property type="entry name" value="GGDEF"/>
    <property type="match status" value="1"/>
</dbReference>
<comment type="cofactor">
    <cofactor evidence="1">
        <name>Mg(2+)</name>
        <dbReference type="ChEBI" id="CHEBI:18420"/>
    </cofactor>
</comment>
<dbReference type="InterPro" id="IPR007892">
    <property type="entry name" value="CHASE4"/>
</dbReference>
<accession>A0A2P8EVF6</accession>
<dbReference type="EC" id="2.7.7.65" evidence="2"/>
<keyword evidence="4" id="KW-1133">Transmembrane helix</keyword>
<dbReference type="GO" id="GO:0007165">
    <property type="term" value="P:signal transduction"/>
    <property type="evidence" value="ECO:0007669"/>
    <property type="project" value="InterPro"/>
</dbReference>
<evidence type="ECO:0000259" key="5">
    <source>
        <dbReference type="PROSITE" id="PS50885"/>
    </source>
</evidence>
<dbReference type="Pfam" id="PF05228">
    <property type="entry name" value="CHASE4"/>
    <property type="match status" value="1"/>
</dbReference>
<dbReference type="GO" id="GO:1902201">
    <property type="term" value="P:negative regulation of bacterial-type flagellum-dependent cell motility"/>
    <property type="evidence" value="ECO:0007669"/>
    <property type="project" value="TreeGrafter"/>
</dbReference>
<dbReference type="CDD" id="cd01949">
    <property type="entry name" value="GGDEF"/>
    <property type="match status" value="1"/>
</dbReference>
<feature type="transmembrane region" description="Helical" evidence="4">
    <location>
        <begin position="253"/>
        <end position="274"/>
    </location>
</feature>
<dbReference type="AlphaFoldDB" id="A0A2P8EVF6"/>
<dbReference type="InterPro" id="IPR000160">
    <property type="entry name" value="GGDEF_dom"/>
</dbReference>
<dbReference type="Proteomes" id="UP000242133">
    <property type="component" value="Unassembled WGS sequence"/>
</dbReference>
<keyword evidence="4" id="KW-0812">Transmembrane</keyword>
<evidence type="ECO:0000313" key="7">
    <source>
        <dbReference type="EMBL" id="PSL13454.1"/>
    </source>
</evidence>
<name>A0A2P8EVF6_9GAMM</name>
<dbReference type="PANTHER" id="PTHR45138:SF9">
    <property type="entry name" value="DIGUANYLATE CYCLASE DGCM-RELATED"/>
    <property type="match status" value="1"/>
</dbReference>
<comment type="caution">
    <text evidence="7">The sequence shown here is derived from an EMBL/GenBank/DDBJ whole genome shotgun (WGS) entry which is preliminary data.</text>
</comment>
<dbReference type="Gene3D" id="6.10.340.10">
    <property type="match status" value="1"/>
</dbReference>